<dbReference type="EMBL" id="FNSN01000003">
    <property type="protein sequence ID" value="SEC48713.1"/>
    <property type="molecule type" value="Genomic_DNA"/>
</dbReference>
<dbReference type="InterPro" id="IPR050583">
    <property type="entry name" value="Mycobacterial_A85_antigen"/>
</dbReference>
<sequence>MDFWKHVLDTVIIGPKFLLAWSALSIVFLLYLVFKHRRARWFLYAAGGLLLGLGIGLGLLWYLQDVDNTFGEPFLNEVWFWAPAAFAGVVLAILNLRGGRWWRSVIAGVSVVVFLITAAFQINAAYGLNPTLASLLEIDTANVVRVAPKSEWNTTDSTEALYKHWVAPAGMPTEGQQGKTPAPIPAAHSHFPARWPGLYLPPAALVKNPPLLPFVIMMMGQPGSPDPTSIASVANAMAAKHHGLAPVILVVDQLGDPMKDPLCLNTSRGQVETYIMKDVVPWARANLPIQKDRKYWTFMGYSNGGVCAAYFGTKYPKDFGSYASISGEEFQGSEKAGYTLATAFNGNQAAYNAVKPRNIMKAHRHYPDTVAVYTAGSEDPKYIGAAKRSLATAESVGIKGTFYIVPGAGHVSGAVVGGLTEAFNVLYSRWGLAAP</sequence>
<dbReference type="Gene3D" id="3.40.50.1820">
    <property type="entry name" value="alpha/beta hydrolase"/>
    <property type="match status" value="1"/>
</dbReference>
<proteinExistence type="predicted"/>
<dbReference type="InterPro" id="IPR000801">
    <property type="entry name" value="Esterase-like"/>
</dbReference>
<accession>A0A1H4SX10</accession>
<feature type="transmembrane region" description="Helical" evidence="1">
    <location>
        <begin position="41"/>
        <end position="63"/>
    </location>
</feature>
<dbReference type="Proteomes" id="UP000182652">
    <property type="component" value="Unassembled WGS sequence"/>
</dbReference>
<dbReference type="PANTHER" id="PTHR48098:SF1">
    <property type="entry name" value="DIACYLGLYCEROL ACYLTRANSFERASE_MYCOLYLTRANSFERASE AG85A"/>
    <property type="match status" value="1"/>
</dbReference>
<protein>
    <submittedName>
        <fullName evidence="2">Putative esterase</fullName>
    </submittedName>
</protein>
<keyword evidence="1" id="KW-0472">Membrane</keyword>
<feature type="transmembrane region" description="Helical" evidence="1">
    <location>
        <begin position="78"/>
        <end position="96"/>
    </location>
</feature>
<evidence type="ECO:0000313" key="3">
    <source>
        <dbReference type="Proteomes" id="UP000182652"/>
    </source>
</evidence>
<dbReference type="Pfam" id="PF00756">
    <property type="entry name" value="Esterase"/>
    <property type="match status" value="1"/>
</dbReference>
<organism evidence="2 3">
    <name type="scientific">Arthrobacter woluwensis</name>
    <dbReference type="NCBI Taxonomy" id="156980"/>
    <lineage>
        <taxon>Bacteria</taxon>
        <taxon>Bacillati</taxon>
        <taxon>Actinomycetota</taxon>
        <taxon>Actinomycetes</taxon>
        <taxon>Micrococcales</taxon>
        <taxon>Micrococcaceae</taxon>
        <taxon>Arthrobacter</taxon>
    </lineage>
</organism>
<evidence type="ECO:0000313" key="2">
    <source>
        <dbReference type="EMBL" id="SEC48713.1"/>
    </source>
</evidence>
<dbReference type="PANTHER" id="PTHR48098">
    <property type="entry name" value="ENTEROCHELIN ESTERASE-RELATED"/>
    <property type="match status" value="1"/>
</dbReference>
<evidence type="ECO:0000256" key="1">
    <source>
        <dbReference type="SAM" id="Phobius"/>
    </source>
</evidence>
<gene>
    <name evidence="2" type="ORF">SAMN04489745_2994</name>
</gene>
<dbReference type="AlphaFoldDB" id="A0A1H4SX10"/>
<dbReference type="GO" id="GO:0016747">
    <property type="term" value="F:acyltransferase activity, transferring groups other than amino-acyl groups"/>
    <property type="evidence" value="ECO:0007669"/>
    <property type="project" value="TreeGrafter"/>
</dbReference>
<dbReference type="STRING" id="156980.SAMN04489745_2994"/>
<reference evidence="2 3" key="1">
    <citation type="submission" date="2016-10" db="EMBL/GenBank/DDBJ databases">
        <authorList>
            <person name="de Groot N.N."/>
        </authorList>
    </citation>
    <scope>NUCLEOTIDE SEQUENCE [LARGE SCALE GENOMIC DNA]</scope>
    <source>
        <strain evidence="2 3">DSM 10495</strain>
    </source>
</reference>
<feature type="transmembrane region" description="Helical" evidence="1">
    <location>
        <begin position="105"/>
        <end position="126"/>
    </location>
</feature>
<keyword evidence="3" id="KW-1185">Reference proteome</keyword>
<dbReference type="SUPFAM" id="SSF53474">
    <property type="entry name" value="alpha/beta-Hydrolases"/>
    <property type="match status" value="1"/>
</dbReference>
<dbReference type="InterPro" id="IPR029058">
    <property type="entry name" value="AB_hydrolase_fold"/>
</dbReference>
<name>A0A1H4SX10_9MICC</name>
<feature type="transmembrane region" description="Helical" evidence="1">
    <location>
        <begin position="12"/>
        <end position="34"/>
    </location>
</feature>
<dbReference type="RefSeq" id="WP_074784351.1">
    <property type="nucleotide sequence ID" value="NZ_FNSN01000003.1"/>
</dbReference>
<keyword evidence="1" id="KW-1133">Transmembrane helix</keyword>
<keyword evidence="1" id="KW-0812">Transmembrane</keyword>